<dbReference type="InterPro" id="IPR000101">
    <property type="entry name" value="GGT_peptidase"/>
</dbReference>
<evidence type="ECO:0000256" key="5">
    <source>
        <dbReference type="ARBA" id="ARBA00047417"/>
    </source>
</evidence>
<dbReference type="AlphaFoldDB" id="A0A8H5CSC4"/>
<feature type="binding site" evidence="7">
    <location>
        <position position="565"/>
    </location>
    <ligand>
        <name>L-glutamate</name>
        <dbReference type="ChEBI" id="CHEBI:29985"/>
    </ligand>
</feature>
<dbReference type="InterPro" id="IPR029055">
    <property type="entry name" value="Ntn_hydrolases_N"/>
</dbReference>
<evidence type="ECO:0000256" key="7">
    <source>
        <dbReference type="PIRSR" id="PIRSR600101-2"/>
    </source>
</evidence>
<dbReference type="GO" id="GO:0000324">
    <property type="term" value="C:fungal-type vacuole"/>
    <property type="evidence" value="ECO:0007669"/>
    <property type="project" value="TreeGrafter"/>
</dbReference>
<evidence type="ECO:0000256" key="1">
    <source>
        <dbReference type="ARBA" id="ARBA00001049"/>
    </source>
</evidence>
<dbReference type="SUPFAM" id="SSF56235">
    <property type="entry name" value="N-terminal nucleophile aminohydrolases (Ntn hydrolases)"/>
    <property type="match status" value="1"/>
</dbReference>
<dbReference type="Gene3D" id="1.10.246.130">
    <property type="match status" value="1"/>
</dbReference>
<comment type="similarity">
    <text evidence="4">Belongs to the gamma-glutamyltransferase family.</text>
</comment>
<evidence type="ECO:0000256" key="2">
    <source>
        <dbReference type="ARBA" id="ARBA00001089"/>
    </source>
</evidence>
<reference evidence="10 11" key="1">
    <citation type="journal article" date="2020" name="ISME J.">
        <title>Uncovering the hidden diversity of litter-decomposition mechanisms in mushroom-forming fungi.</title>
        <authorList>
            <person name="Floudas D."/>
            <person name="Bentzer J."/>
            <person name="Ahren D."/>
            <person name="Johansson T."/>
            <person name="Persson P."/>
            <person name="Tunlid A."/>
        </authorList>
    </citation>
    <scope>NUCLEOTIDE SEQUENCE [LARGE SCALE GENOMIC DNA]</scope>
    <source>
        <strain evidence="10 11">CBS 146.42</strain>
    </source>
</reference>
<dbReference type="EMBL" id="JAACJO010000027">
    <property type="protein sequence ID" value="KAF5347134.1"/>
    <property type="molecule type" value="Genomic_DNA"/>
</dbReference>
<evidence type="ECO:0000256" key="8">
    <source>
        <dbReference type="RuleBase" id="RU368068"/>
    </source>
</evidence>
<evidence type="ECO:0000256" key="4">
    <source>
        <dbReference type="ARBA" id="ARBA00009381"/>
    </source>
</evidence>
<feature type="binding site" evidence="7">
    <location>
        <begin position="490"/>
        <end position="492"/>
    </location>
    <ligand>
        <name>L-glutamate</name>
        <dbReference type="ChEBI" id="CHEBI:29985"/>
    </ligand>
</feature>
<dbReference type="GO" id="GO:0005886">
    <property type="term" value="C:plasma membrane"/>
    <property type="evidence" value="ECO:0007669"/>
    <property type="project" value="TreeGrafter"/>
</dbReference>
<keyword evidence="9" id="KW-1133">Transmembrane helix</keyword>
<comment type="catalytic activity">
    <reaction evidence="2 8">
        <text>glutathione + H2O = L-cysteinylglycine + L-glutamate</text>
        <dbReference type="Rhea" id="RHEA:28807"/>
        <dbReference type="ChEBI" id="CHEBI:15377"/>
        <dbReference type="ChEBI" id="CHEBI:29985"/>
        <dbReference type="ChEBI" id="CHEBI:57925"/>
        <dbReference type="ChEBI" id="CHEBI:61694"/>
        <dbReference type="EC" id="3.4.19.13"/>
    </reaction>
</comment>
<dbReference type="Gene3D" id="3.60.20.40">
    <property type="match status" value="1"/>
</dbReference>
<feature type="binding site" evidence="7">
    <location>
        <begin position="542"/>
        <end position="543"/>
    </location>
    <ligand>
        <name>L-glutamate</name>
        <dbReference type="ChEBI" id="CHEBI:29985"/>
    </ligand>
</feature>
<comment type="catalytic activity">
    <reaction evidence="5 8">
        <text>an N-terminal (5-L-glutamyl)-[peptide] + an alpha-amino acid = 5-L-glutamyl amino acid + an N-terminal L-alpha-aminoacyl-[peptide]</text>
        <dbReference type="Rhea" id="RHEA:23904"/>
        <dbReference type="Rhea" id="RHEA-COMP:9780"/>
        <dbReference type="Rhea" id="RHEA-COMP:9795"/>
        <dbReference type="ChEBI" id="CHEBI:77644"/>
        <dbReference type="ChEBI" id="CHEBI:78597"/>
        <dbReference type="ChEBI" id="CHEBI:78599"/>
        <dbReference type="ChEBI" id="CHEBI:78608"/>
        <dbReference type="EC" id="2.3.2.2"/>
    </reaction>
</comment>
<organism evidence="10 11">
    <name type="scientific">Leucocoprinus leucothites</name>
    <dbReference type="NCBI Taxonomy" id="201217"/>
    <lineage>
        <taxon>Eukaryota</taxon>
        <taxon>Fungi</taxon>
        <taxon>Dikarya</taxon>
        <taxon>Basidiomycota</taxon>
        <taxon>Agaricomycotina</taxon>
        <taxon>Agaricomycetes</taxon>
        <taxon>Agaricomycetidae</taxon>
        <taxon>Agaricales</taxon>
        <taxon>Agaricineae</taxon>
        <taxon>Agaricaceae</taxon>
        <taxon>Leucocoprinus</taxon>
    </lineage>
</organism>
<comment type="function">
    <text evidence="8">Cleaves the gamma-glutamyl peptide bond of glutathione and glutathione conjugates.</text>
</comment>
<dbReference type="PRINTS" id="PR01210">
    <property type="entry name" value="GGTRANSPTASE"/>
</dbReference>
<sequence>MDDTMSTKEKAIIGEEQIPQVRTQKCLIIGVHEIFVIIRVILAGLVLLVCWWYSQPLRALPLSSSTSLSGAHSTVIAPKLGQFEQSYHEYHDNVCASPRCIEHPRNPAYLVKAYRGVVASENEECSKIGVDVLKEGGNAVDAAIAATFCAGVLSMYSSGIGGGGFMIVRIPPGNNESESEVWSLNFRETAPALSNKTMFSDDPTKSQWGGLAVAIPGELRGLQEAHKRWGTIPWKTLVEPSAKLAAGWKVQKELARRIRIFGPLMLNHPDWKPLFAPNGVLLQEGDWISRTNYSRTLSIIAERGPDTFYEGPIADAMVEKVRQTGGILSHEDLKNYRIRVEKPLVGTYRGRKIYTTHSPGSGTCESRPPFRTSAKLLIGDLSVILQMLNVLENYDMSARTPVTVHRLVEAMKFAFASRSKLCDPAMCANTECILQMATKEYAREIFHNITDDRTHPPEYYHPEYDIPMDHGTSHTSVADSNGMAVSVTSSVNNLFGSLVLDPITGILLNDQMDDFSVPGVPKDFGLYPSPYNYPEPGKMPVSSTSPVILENSDGSFYASIGASGGLRIFPSVVQVLLNLGWGLHPSEAIEFGRVFHQLYPTKLEVDETYPSDALDYLRQAGHNISFVDINRVEGVGVVQVVRQKDGIFYAASDSRKNGIALGY</sequence>
<protein>
    <recommendedName>
        <fullName evidence="8">Glutathione hydrolase</fullName>
        <ecNumber evidence="8">2.3.2.2</ecNumber>
        <ecNumber evidence="8">3.4.19.13</ecNumber>
    </recommendedName>
    <alternativeName>
        <fullName evidence="8">Gamma-glutamyltransferase</fullName>
    </alternativeName>
    <alternativeName>
        <fullName evidence="8">Gamma-glutamyltranspeptidase</fullName>
    </alternativeName>
</protein>
<evidence type="ECO:0000313" key="11">
    <source>
        <dbReference type="Proteomes" id="UP000559027"/>
    </source>
</evidence>
<feature type="binding site" evidence="7">
    <location>
        <position position="514"/>
    </location>
    <ligand>
        <name>L-glutamate</name>
        <dbReference type="ChEBI" id="CHEBI:29985"/>
    </ligand>
</feature>
<name>A0A8H5CSC4_9AGAR</name>
<evidence type="ECO:0000313" key="10">
    <source>
        <dbReference type="EMBL" id="KAF5347134.1"/>
    </source>
</evidence>
<dbReference type="GO" id="GO:0103068">
    <property type="term" value="F:leukotriene C4 gamma-glutamyl transferase activity"/>
    <property type="evidence" value="ECO:0007669"/>
    <property type="project" value="UniProtKB-EC"/>
</dbReference>
<dbReference type="OrthoDB" id="1081007at2759"/>
<comment type="catalytic activity">
    <reaction evidence="1 8">
        <text>an S-substituted glutathione + H2O = an S-substituted L-cysteinylglycine + L-glutamate</text>
        <dbReference type="Rhea" id="RHEA:59468"/>
        <dbReference type="ChEBI" id="CHEBI:15377"/>
        <dbReference type="ChEBI" id="CHEBI:29985"/>
        <dbReference type="ChEBI" id="CHEBI:90779"/>
        <dbReference type="ChEBI" id="CHEBI:143103"/>
        <dbReference type="EC" id="3.4.19.13"/>
    </reaction>
</comment>
<dbReference type="EC" id="2.3.2.2" evidence="8"/>
<dbReference type="Proteomes" id="UP000559027">
    <property type="component" value="Unassembled WGS sequence"/>
</dbReference>
<gene>
    <name evidence="10" type="ORF">D9756_010965</name>
</gene>
<feature type="transmembrane region" description="Helical" evidence="9">
    <location>
        <begin position="34"/>
        <end position="54"/>
    </location>
</feature>
<keyword evidence="8" id="KW-0808">Transferase</keyword>
<dbReference type="UniPathway" id="UPA00204"/>
<keyword evidence="8" id="KW-0012">Acyltransferase</keyword>
<accession>A0A8H5CSC4</accession>
<dbReference type="FunFam" id="3.60.20.40:FF:000001">
    <property type="entry name" value="Gamma-glutamyltranspeptidase 1"/>
    <property type="match status" value="1"/>
</dbReference>
<dbReference type="GO" id="GO:0036374">
    <property type="term" value="F:glutathione hydrolase activity"/>
    <property type="evidence" value="ECO:0007669"/>
    <property type="project" value="UniProtKB-UniRule"/>
</dbReference>
<comment type="pathway">
    <text evidence="3 8">Sulfur metabolism; glutathione metabolism.</text>
</comment>
<comment type="caution">
    <text evidence="10">The sequence shown here is derived from an EMBL/GenBank/DDBJ whole genome shotgun (WGS) entry which is preliminary data.</text>
</comment>
<feature type="binding site" evidence="7">
    <location>
        <position position="187"/>
    </location>
    <ligand>
        <name>L-glutamate</name>
        <dbReference type="ChEBI" id="CHEBI:29985"/>
    </ligand>
</feature>
<feature type="active site" description="Nucleophile" evidence="6">
    <location>
        <position position="472"/>
    </location>
</feature>
<keyword evidence="8" id="KW-0378">Hydrolase</keyword>
<dbReference type="InterPro" id="IPR043138">
    <property type="entry name" value="GGT_lsub"/>
</dbReference>
<keyword evidence="9" id="KW-0812">Transmembrane</keyword>
<evidence type="ECO:0000256" key="6">
    <source>
        <dbReference type="PIRSR" id="PIRSR600101-1"/>
    </source>
</evidence>
<evidence type="ECO:0000256" key="9">
    <source>
        <dbReference type="SAM" id="Phobius"/>
    </source>
</evidence>
<proteinExistence type="inferred from homology"/>
<dbReference type="PANTHER" id="PTHR11686">
    <property type="entry name" value="GAMMA GLUTAMYL TRANSPEPTIDASE"/>
    <property type="match status" value="1"/>
</dbReference>
<evidence type="ECO:0000256" key="3">
    <source>
        <dbReference type="ARBA" id="ARBA00005115"/>
    </source>
</evidence>
<dbReference type="GO" id="GO:0006751">
    <property type="term" value="P:glutathione catabolic process"/>
    <property type="evidence" value="ECO:0007669"/>
    <property type="project" value="UniProtKB-UniRule"/>
</dbReference>
<dbReference type="InterPro" id="IPR043137">
    <property type="entry name" value="GGT_ssub_C"/>
</dbReference>
<dbReference type="EC" id="3.4.19.13" evidence="8"/>
<dbReference type="NCBIfam" id="TIGR00066">
    <property type="entry name" value="g_glut_trans"/>
    <property type="match status" value="1"/>
</dbReference>
<dbReference type="Pfam" id="PF01019">
    <property type="entry name" value="G_glu_transpept"/>
    <property type="match status" value="2"/>
</dbReference>
<dbReference type="PANTHER" id="PTHR11686:SF9">
    <property type="entry name" value="RE13973P"/>
    <property type="match status" value="1"/>
</dbReference>
<keyword evidence="9" id="KW-0472">Membrane</keyword>
<keyword evidence="11" id="KW-1185">Reference proteome</keyword>